<protein>
    <submittedName>
        <fullName evidence="2">DUF1918 domain-containing protein</fullName>
    </submittedName>
</protein>
<keyword evidence="3" id="KW-1185">Reference proteome</keyword>
<dbReference type="Proteomes" id="UP000313948">
    <property type="component" value="Chromosome"/>
</dbReference>
<evidence type="ECO:0000259" key="1">
    <source>
        <dbReference type="Pfam" id="PF08940"/>
    </source>
</evidence>
<sequence>MAPVEPGDRIVVNATHVGGHTRDGEVLAVHGQGGTPPYLVRWSDTGAESLFFPGSDSVVHSGGVGEPT</sequence>
<proteinExistence type="predicted"/>
<dbReference type="SUPFAM" id="SSF50118">
    <property type="entry name" value="Cell growth inhibitor/plasmid maintenance toxic component"/>
    <property type="match status" value="1"/>
</dbReference>
<dbReference type="Gene3D" id="2.30.30.440">
    <property type="entry name" value="Domain of unknown function DUF1918"/>
    <property type="match status" value="1"/>
</dbReference>
<dbReference type="Pfam" id="PF08940">
    <property type="entry name" value="DUF1918"/>
    <property type="match status" value="1"/>
</dbReference>
<reference evidence="2 3" key="1">
    <citation type="submission" date="2019-05" db="EMBL/GenBank/DDBJ databases">
        <title>Georgenia *** sp. nov., and Georgenia *** sp. nov., isolated from the intestinal contents of plateau pika (Ochotona curzoniae) in the Qinghai-Tibet plateau of China.</title>
        <authorList>
            <person name="Tian Z."/>
        </authorList>
    </citation>
    <scope>NUCLEOTIDE SEQUENCE [LARGE SCALE GENOMIC DNA]</scope>
    <source>
        <strain evidence="2 3">Z294</strain>
    </source>
</reference>
<evidence type="ECO:0000313" key="3">
    <source>
        <dbReference type="Proteomes" id="UP000313948"/>
    </source>
</evidence>
<gene>
    <name evidence="2" type="ORF">FE251_00145</name>
</gene>
<feature type="domain" description="DUF1918" evidence="1">
    <location>
        <begin position="5"/>
        <end position="59"/>
    </location>
</feature>
<organism evidence="2 3">
    <name type="scientific">Georgenia wutianyii</name>
    <dbReference type="NCBI Taxonomy" id="2585135"/>
    <lineage>
        <taxon>Bacteria</taxon>
        <taxon>Bacillati</taxon>
        <taxon>Actinomycetota</taxon>
        <taxon>Actinomycetes</taxon>
        <taxon>Micrococcales</taxon>
        <taxon>Bogoriellaceae</taxon>
        <taxon>Georgenia</taxon>
    </lineage>
</organism>
<dbReference type="RefSeq" id="WP_139072233.1">
    <property type="nucleotide sequence ID" value="NZ_CP040899.1"/>
</dbReference>
<accession>A0ABX5VIV7</accession>
<dbReference type="InterPro" id="IPR015035">
    <property type="entry name" value="DUF1918"/>
</dbReference>
<evidence type="ECO:0000313" key="2">
    <source>
        <dbReference type="EMBL" id="QDB77985.1"/>
    </source>
</evidence>
<dbReference type="EMBL" id="CP040899">
    <property type="protein sequence ID" value="QDB77985.1"/>
    <property type="molecule type" value="Genomic_DNA"/>
</dbReference>
<name>A0ABX5VIV7_9MICO</name>